<gene>
    <name evidence="1" type="ORF">GVT53_16425</name>
</gene>
<evidence type="ECO:0000313" key="1">
    <source>
        <dbReference type="EMBL" id="QII46197.1"/>
    </source>
</evidence>
<evidence type="ECO:0000313" key="2">
    <source>
        <dbReference type="Proteomes" id="UP000502928"/>
    </source>
</evidence>
<accession>A0A6G7J6Z3</accession>
<protein>
    <submittedName>
        <fullName evidence="1">Uncharacterized protein</fullName>
    </submittedName>
</protein>
<dbReference type="RefSeq" id="WP_166249574.1">
    <property type="nucleotide sequence ID" value="NZ_CP049616.1"/>
</dbReference>
<dbReference type="AlphaFoldDB" id="A0A6G7J6Z3"/>
<organism evidence="1 2">
    <name type="scientific">Flagellimonas oceani</name>
    <dbReference type="NCBI Taxonomy" id="2698672"/>
    <lineage>
        <taxon>Bacteria</taxon>
        <taxon>Pseudomonadati</taxon>
        <taxon>Bacteroidota</taxon>
        <taxon>Flavobacteriia</taxon>
        <taxon>Flavobacteriales</taxon>
        <taxon>Flavobacteriaceae</taxon>
        <taxon>Flagellimonas</taxon>
    </lineage>
</organism>
<reference evidence="1 2" key="1">
    <citation type="submission" date="2020-02" db="EMBL/GenBank/DDBJ databases">
        <title>Complete genome of Muricauda sp. 501str8.</title>
        <authorList>
            <person name="Dong B."/>
            <person name="Zhu S."/>
            <person name="Yang J."/>
            <person name="Chen J."/>
        </authorList>
    </citation>
    <scope>NUCLEOTIDE SEQUENCE [LARGE SCALE GENOMIC DNA]</scope>
    <source>
        <strain evidence="1 2">501str8</strain>
    </source>
</reference>
<name>A0A6G7J6Z3_9FLAO</name>
<dbReference type="EMBL" id="CP049616">
    <property type="protein sequence ID" value="QII46197.1"/>
    <property type="molecule type" value="Genomic_DNA"/>
</dbReference>
<proteinExistence type="predicted"/>
<dbReference type="KEGG" id="mut:GVT53_16425"/>
<dbReference type="Proteomes" id="UP000502928">
    <property type="component" value="Chromosome"/>
</dbReference>
<sequence>MSFFLENRRACSKSIFLKLIVLPLFLAVIGCADSKYKTATNDIIVLVVEKEAFSIPPLPPPRPNDADEANWAELHKTYDSINDRERDVKIIPTYLEVDFSELPKDIPNKYMMLGEETSEEKKIDIAMLNKHSRLNIIPVDSFLFGKENKQIGTHTWTLQFSDIFFSKKGTLAALILIKNNGSSGSRVFLGLEKINNKWKIAFKKELEIS</sequence>
<keyword evidence="2" id="KW-1185">Reference proteome</keyword>